<evidence type="ECO:0000313" key="3">
    <source>
        <dbReference type="Proteomes" id="UP001500729"/>
    </source>
</evidence>
<name>A0ABP3MP96_SACER</name>
<dbReference type="RefSeq" id="WP_009945317.1">
    <property type="nucleotide sequence ID" value="NZ_BAAAGS010000011.1"/>
</dbReference>
<evidence type="ECO:0000313" key="2">
    <source>
        <dbReference type="EMBL" id="GAA0522618.1"/>
    </source>
</evidence>
<proteinExistence type="predicted"/>
<gene>
    <name evidence="2" type="ORF">GCM10009533_22280</name>
</gene>
<keyword evidence="3" id="KW-1185">Reference proteome</keyword>
<dbReference type="EMBL" id="BAAAGS010000011">
    <property type="protein sequence ID" value="GAA0522618.1"/>
    <property type="molecule type" value="Genomic_DNA"/>
</dbReference>
<reference evidence="3" key="1">
    <citation type="journal article" date="2019" name="Int. J. Syst. Evol. Microbiol.">
        <title>The Global Catalogue of Microorganisms (GCM) 10K type strain sequencing project: providing services to taxonomists for standard genome sequencing and annotation.</title>
        <authorList>
            <consortium name="The Broad Institute Genomics Platform"/>
            <consortium name="The Broad Institute Genome Sequencing Center for Infectious Disease"/>
            <person name="Wu L."/>
            <person name="Ma J."/>
        </authorList>
    </citation>
    <scope>NUCLEOTIDE SEQUENCE [LARGE SCALE GENOMIC DNA]</scope>
    <source>
        <strain evidence="3">JCM 10303</strain>
    </source>
</reference>
<accession>A0ABP3MP96</accession>
<dbReference type="Proteomes" id="UP001500729">
    <property type="component" value="Unassembled WGS sequence"/>
</dbReference>
<organism evidence="2 3">
    <name type="scientific">Saccharopolyspora erythraea</name>
    <name type="common">Streptomyces erythraeus</name>
    <dbReference type="NCBI Taxonomy" id="1836"/>
    <lineage>
        <taxon>Bacteria</taxon>
        <taxon>Bacillati</taxon>
        <taxon>Actinomycetota</taxon>
        <taxon>Actinomycetes</taxon>
        <taxon>Pseudonocardiales</taxon>
        <taxon>Pseudonocardiaceae</taxon>
        <taxon>Saccharopolyspora</taxon>
    </lineage>
</organism>
<protein>
    <recommendedName>
        <fullName evidence="1">CHAT domain-containing protein</fullName>
    </recommendedName>
</protein>
<dbReference type="InterPro" id="IPR024983">
    <property type="entry name" value="CHAT_dom"/>
</dbReference>
<evidence type="ECO:0000259" key="1">
    <source>
        <dbReference type="Pfam" id="PF12770"/>
    </source>
</evidence>
<sequence>MAGGDADSFRESLELADRLLERARRSDGVDDVDAAVEHAHRALDAVAGCDARRAGPLYQLGLAHGLRHERTGSVDDLRSAIGWMRAVRDCLADDDPHRPEVCARTGLLVSRYVGVAEGDRADVDEAIRDLTAAGAGGGVVGRYALGILHAVRYTGFAGEQQDRETAIEMLSELIERPDADTATADACRVTVAHLLLSRGTPVELRGRRPTLTGVAGLGLEATPEEIATARRHLESLTDQENRDLAGMRSALELLVSSATGKIDLTAPEADRALTGFDEMLSQIPEEDLDAGERDAVRAVLRGIRAHATGSGEDLSDGIAEAMAGLPAGHLLREFLVGLLRPAEPGLAESGDLRRLGASSSAAIAALERALERLPADDPDRAAVLTRLVGSLMADLSVNRAGGSMSRIRTLAAEAIRGGRADDENTGVNHAVLALATVFQEDSALGLDQIDTAVGHLREAARLLPDGHPLREGLRTMLGAVLLIRYTRSGAADNVDAAVHYLGQQGDDVLDRFTEAHVRLANHMRSPDPDGLREAIRALEDLVGELPDEHFVRQRATTTLGLARIIRNAGSDATGAAGLDESVDAVTDALRAIPEAALDHPMETTTAAMSVLWSAIAVGDRKALDRGIGMLGSVAARADLHHHERLSAIGSLGMGLRTRYEFTRDRRDLSNAIDRLEQARRMLDPGALEGALLLNSLADCYRTRGDAARKDPQRAVRVGLESLRTRARDVLLQSSALRALNAARAALGEAASVARWCLETGRSENAVEALELGRGMVLHAATVDAGVPAMLRESGHDGLAERWEREAAESGPQPWDLPEGPPSPMRDLTGAPLPSDLRYRVLEALEGHGARTRLLTPPAVAEIAAALRDTDTRALVYLLPGEDREPGIAVLVTDGGEVRPLHCPLLTAADGSPVDRFDRLQRERASGPVSGELDSRWRQALGEVCDWAWTAVLNQVLDTVAAERRRRPSRIVLVPVGKLGAVPWHAARHRVPGGGVRYAFQDAVVRYAASARQFTETARRRRRAWDGEPALVRVAGSGLLWASEEIEDIHRRHYSHGVYLGRRRRGGRRAPAPRPDDVRALLPGANSPGASLLHLGCHADLAAVPVDSALRLGSGSALQVQDILRQARDRPADAPGGLVVLAACASDLTGREHDEALTLATAFLTAGAAGVVGARWNVDDLPTALVMVMFHHYLNSGCDDPATALRAAQAWMLDPRRALPEGVGARLAPELATIDPAEPGNWAAFTYQGR</sequence>
<comment type="caution">
    <text evidence="2">The sequence shown here is derived from an EMBL/GenBank/DDBJ whole genome shotgun (WGS) entry which is preliminary data.</text>
</comment>
<dbReference type="Pfam" id="PF12770">
    <property type="entry name" value="CHAT"/>
    <property type="match status" value="1"/>
</dbReference>
<feature type="domain" description="CHAT" evidence="1">
    <location>
        <begin position="944"/>
        <end position="1248"/>
    </location>
</feature>